<dbReference type="Pfam" id="PF07876">
    <property type="entry name" value="Dabb"/>
    <property type="match status" value="1"/>
</dbReference>
<dbReference type="RefSeq" id="WP_368497506.1">
    <property type="nucleotide sequence ID" value="NZ_CP162511.1"/>
</dbReference>
<sequence length="99" mass="11022">MIRHIVTWRLAATDPEQRAADAAEIARVLTALRDTVPSVRALDVHVNQAYFEKNWDIVLVADYDSLAALDAYQQHPEHVAAAPIVASRVSDRASIDFEL</sequence>
<evidence type="ECO:0000259" key="1">
    <source>
        <dbReference type="PROSITE" id="PS51502"/>
    </source>
</evidence>
<gene>
    <name evidence="2" type="ORF">ABFY20_17640</name>
</gene>
<name>A0AB39BFE1_9MICO</name>
<proteinExistence type="predicted"/>
<dbReference type="PROSITE" id="PS51502">
    <property type="entry name" value="S_R_A_B_BARREL"/>
    <property type="match status" value="1"/>
</dbReference>
<organism evidence="2">
    <name type="scientific">Herbiconiux sp. A18JL235</name>
    <dbReference type="NCBI Taxonomy" id="3152363"/>
    <lineage>
        <taxon>Bacteria</taxon>
        <taxon>Bacillati</taxon>
        <taxon>Actinomycetota</taxon>
        <taxon>Actinomycetes</taxon>
        <taxon>Micrococcales</taxon>
        <taxon>Microbacteriaceae</taxon>
        <taxon>Herbiconiux</taxon>
    </lineage>
</organism>
<dbReference type="InterPro" id="IPR013097">
    <property type="entry name" value="Dabb"/>
</dbReference>
<dbReference type="InterPro" id="IPR011008">
    <property type="entry name" value="Dimeric_a/b-barrel"/>
</dbReference>
<dbReference type="SUPFAM" id="SSF54909">
    <property type="entry name" value="Dimeric alpha+beta barrel"/>
    <property type="match status" value="1"/>
</dbReference>
<dbReference type="PANTHER" id="PTHR37832">
    <property type="entry name" value="BLL2683 PROTEIN"/>
    <property type="match status" value="1"/>
</dbReference>
<protein>
    <submittedName>
        <fullName evidence="2">Dabb family protein</fullName>
    </submittedName>
</protein>
<reference evidence="2" key="1">
    <citation type="submission" date="2024-05" db="EMBL/GenBank/DDBJ databases">
        <title>Herbiconiux sp. A18JL235.</title>
        <authorList>
            <person name="Zhang G."/>
        </authorList>
    </citation>
    <scope>NUCLEOTIDE SEQUENCE</scope>
    <source>
        <strain evidence="2">A18JL235</strain>
    </source>
</reference>
<dbReference type="EMBL" id="CP162511">
    <property type="protein sequence ID" value="XDI05123.1"/>
    <property type="molecule type" value="Genomic_DNA"/>
</dbReference>
<accession>A0AB39BFE1</accession>
<dbReference type="SMART" id="SM00886">
    <property type="entry name" value="Dabb"/>
    <property type="match status" value="1"/>
</dbReference>
<dbReference type="AlphaFoldDB" id="A0AB39BFE1"/>
<feature type="domain" description="Stress-response A/B barrel" evidence="1">
    <location>
        <begin position="2"/>
        <end position="97"/>
    </location>
</feature>
<dbReference type="PANTHER" id="PTHR37832:SF1">
    <property type="entry name" value="STRESS-RESPONSE A_B BARREL DOMAIN-CONTAINING PROTEIN"/>
    <property type="match status" value="1"/>
</dbReference>
<dbReference type="Gene3D" id="3.30.70.100">
    <property type="match status" value="1"/>
</dbReference>
<evidence type="ECO:0000313" key="2">
    <source>
        <dbReference type="EMBL" id="XDI05123.1"/>
    </source>
</evidence>